<evidence type="ECO:0000256" key="5">
    <source>
        <dbReference type="ARBA" id="ARBA00022989"/>
    </source>
</evidence>
<comment type="similarity">
    <text evidence="3">Belongs to the AIG1 family.</text>
</comment>
<evidence type="ECO:0000256" key="2">
    <source>
        <dbReference type="ARBA" id="ARBA00004127"/>
    </source>
</evidence>
<dbReference type="GO" id="GO:0050709">
    <property type="term" value="P:negative regulation of protein secretion"/>
    <property type="evidence" value="ECO:0007669"/>
    <property type="project" value="Ensembl"/>
</dbReference>
<comment type="catalytic activity">
    <reaction evidence="1">
        <text>9-(9Z-hexadecenoyloxy)-octadecanoate + H2O = (9Z)-hexadecenoate + 9-hydroxy-octadecanoate + H(+)</text>
        <dbReference type="Rhea" id="RHEA:52068"/>
        <dbReference type="ChEBI" id="CHEBI:15377"/>
        <dbReference type="ChEBI" id="CHEBI:15378"/>
        <dbReference type="ChEBI" id="CHEBI:32372"/>
        <dbReference type="ChEBI" id="CHEBI:136286"/>
        <dbReference type="ChEBI" id="CHEBI:136309"/>
    </reaction>
    <physiologicalReaction direction="left-to-right" evidence="1">
        <dbReference type="Rhea" id="RHEA:52069"/>
    </physiologicalReaction>
</comment>
<feature type="transmembrane region" description="Helical" evidence="18">
    <location>
        <begin position="165"/>
        <end position="183"/>
    </location>
</feature>
<comment type="catalytic activity">
    <reaction evidence="15">
        <text>13-(9Z-hexadecenoyloxy)-octadecanoate + H2O = 13-hydroxy-octadecanoate + (9Z)-hexadecenoate + H(+)</text>
        <dbReference type="Rhea" id="RHEA:52076"/>
        <dbReference type="ChEBI" id="CHEBI:15377"/>
        <dbReference type="ChEBI" id="CHEBI:15378"/>
        <dbReference type="ChEBI" id="CHEBI:32372"/>
        <dbReference type="ChEBI" id="CHEBI:136304"/>
        <dbReference type="ChEBI" id="CHEBI:136315"/>
    </reaction>
    <physiologicalReaction direction="left-to-right" evidence="15">
        <dbReference type="Rhea" id="RHEA:52077"/>
    </physiologicalReaction>
</comment>
<feature type="transmembrane region" description="Helical" evidence="18">
    <location>
        <begin position="96"/>
        <end position="117"/>
    </location>
</feature>
<dbReference type="GO" id="GO:0071383">
    <property type="term" value="P:cellular response to steroid hormone stimulus"/>
    <property type="evidence" value="ECO:0007669"/>
    <property type="project" value="Ensembl"/>
</dbReference>
<dbReference type="GO" id="GO:0051897">
    <property type="term" value="P:positive regulation of phosphatidylinositol 3-kinase/protein kinase B signal transduction"/>
    <property type="evidence" value="ECO:0007669"/>
    <property type="project" value="Ensembl"/>
</dbReference>
<evidence type="ECO:0000256" key="11">
    <source>
        <dbReference type="ARBA" id="ARBA00048701"/>
    </source>
</evidence>
<dbReference type="InterPro" id="IPR006838">
    <property type="entry name" value="ADTRP_AIG1"/>
</dbReference>
<dbReference type="AlphaFoldDB" id="A0A5F9CGA4"/>
<evidence type="ECO:0000256" key="4">
    <source>
        <dbReference type="ARBA" id="ARBA00022692"/>
    </source>
</evidence>
<evidence type="ECO:0000256" key="8">
    <source>
        <dbReference type="ARBA" id="ARBA00047427"/>
    </source>
</evidence>
<protein>
    <submittedName>
        <fullName evidence="19">Androgen dependent TFPI regulating protein</fullName>
    </submittedName>
</protein>
<dbReference type="Pfam" id="PF04750">
    <property type="entry name" value="Far-17a_AIG1"/>
    <property type="match status" value="1"/>
</dbReference>
<comment type="catalytic activity">
    <reaction evidence="11">
        <text>12-(9Z-octadecenoyloxy)-octadecanoate + H2O = 12-hydroxyoctadecanoate + (9Z)-octadecenoate + H(+)</text>
        <dbReference type="Rhea" id="RHEA:52060"/>
        <dbReference type="ChEBI" id="CHEBI:15377"/>
        <dbReference type="ChEBI" id="CHEBI:15378"/>
        <dbReference type="ChEBI" id="CHEBI:30823"/>
        <dbReference type="ChEBI" id="CHEBI:84201"/>
        <dbReference type="ChEBI" id="CHEBI:136302"/>
    </reaction>
    <physiologicalReaction direction="left-to-right" evidence="11">
        <dbReference type="Rhea" id="RHEA:52061"/>
    </physiologicalReaction>
</comment>
<evidence type="ECO:0000256" key="1">
    <source>
        <dbReference type="ARBA" id="ARBA00000923"/>
    </source>
</evidence>
<dbReference type="GO" id="GO:0140052">
    <property type="term" value="P:cellular response to oxidised low-density lipoprotein particle stimulus"/>
    <property type="evidence" value="ECO:0007669"/>
    <property type="project" value="Ensembl"/>
</dbReference>
<dbReference type="GO" id="GO:0010628">
    <property type="term" value="P:positive regulation of gene expression"/>
    <property type="evidence" value="ECO:0007669"/>
    <property type="project" value="Ensembl"/>
</dbReference>
<evidence type="ECO:0000256" key="3">
    <source>
        <dbReference type="ARBA" id="ARBA00009300"/>
    </source>
</evidence>
<dbReference type="Proteomes" id="UP000001811">
    <property type="component" value="Chromosome 12"/>
</dbReference>
<dbReference type="Ensembl" id="ENSOCUT00000044657.1">
    <property type="protein sequence ID" value="ENSOCUP00000032626.1"/>
    <property type="gene ID" value="ENSOCUG00000000535.4"/>
</dbReference>
<organism evidence="19 20">
    <name type="scientific">Oryctolagus cuniculus</name>
    <name type="common">Rabbit</name>
    <dbReference type="NCBI Taxonomy" id="9986"/>
    <lineage>
        <taxon>Eukaryota</taxon>
        <taxon>Metazoa</taxon>
        <taxon>Chordata</taxon>
        <taxon>Craniata</taxon>
        <taxon>Vertebrata</taxon>
        <taxon>Euteleostomi</taxon>
        <taxon>Mammalia</taxon>
        <taxon>Eutheria</taxon>
        <taxon>Euarchontoglires</taxon>
        <taxon>Glires</taxon>
        <taxon>Lagomorpha</taxon>
        <taxon>Leporidae</taxon>
        <taxon>Oryctolagus</taxon>
    </lineage>
</organism>
<evidence type="ECO:0000256" key="6">
    <source>
        <dbReference type="ARBA" id="ARBA00023136"/>
    </source>
</evidence>
<proteinExistence type="inferred from homology"/>
<keyword evidence="4 18" id="KW-0812">Transmembrane</keyword>
<evidence type="ECO:0000256" key="15">
    <source>
        <dbReference type="ARBA" id="ARBA00049322"/>
    </source>
</evidence>
<dbReference type="Bgee" id="ENSOCUG00000000535">
    <property type="expression patterns" value="Expressed in testis and 14 other cell types or tissues"/>
</dbReference>
<evidence type="ECO:0000256" key="9">
    <source>
        <dbReference type="ARBA" id="ARBA00047863"/>
    </source>
</evidence>
<dbReference type="EMBL" id="AAGW02052199">
    <property type="status" value="NOT_ANNOTATED_CDS"/>
    <property type="molecule type" value="Genomic_DNA"/>
</dbReference>
<comment type="catalytic activity">
    <reaction evidence="12">
        <text>9-(9Z-octadecenoyloxy)-octadecanoate + H2O = 9-hydroxy-octadecanoate + (9Z)-octadecenoate + H(+)</text>
        <dbReference type="Rhea" id="RHEA:52048"/>
        <dbReference type="ChEBI" id="CHEBI:15377"/>
        <dbReference type="ChEBI" id="CHEBI:15378"/>
        <dbReference type="ChEBI" id="CHEBI:30823"/>
        <dbReference type="ChEBI" id="CHEBI:136282"/>
        <dbReference type="ChEBI" id="CHEBI:136286"/>
    </reaction>
    <physiologicalReaction direction="left-to-right" evidence="12">
        <dbReference type="Rhea" id="RHEA:52049"/>
    </physiologicalReaction>
</comment>
<dbReference type="PANTHER" id="PTHR10989:SF17">
    <property type="entry name" value="ANDROGEN-DEPENDENT TFPI-REGULATING PROTEIN"/>
    <property type="match status" value="1"/>
</dbReference>
<comment type="catalytic activity">
    <reaction evidence="9">
        <text>9-hexadecanoyloxy-octadecanoate + H2O = 9-hydroxy-octadecanoate + hexadecanoate + H(+)</text>
        <dbReference type="Rhea" id="RHEA:52052"/>
        <dbReference type="ChEBI" id="CHEBI:7896"/>
        <dbReference type="ChEBI" id="CHEBI:15377"/>
        <dbReference type="ChEBI" id="CHEBI:15378"/>
        <dbReference type="ChEBI" id="CHEBI:83670"/>
        <dbReference type="ChEBI" id="CHEBI:136286"/>
    </reaction>
    <physiologicalReaction direction="left-to-right" evidence="9">
        <dbReference type="Rhea" id="RHEA:52053"/>
    </physiologicalReaction>
</comment>
<dbReference type="GO" id="GO:0042758">
    <property type="term" value="P:long-chain fatty acid catabolic process"/>
    <property type="evidence" value="ECO:0007669"/>
    <property type="project" value="Ensembl"/>
</dbReference>
<reference evidence="19" key="2">
    <citation type="submission" date="2025-08" db="UniProtKB">
        <authorList>
            <consortium name="Ensembl"/>
        </authorList>
    </citation>
    <scope>IDENTIFICATION</scope>
    <source>
        <strain evidence="19">Thorbecke</strain>
    </source>
</reference>
<comment type="catalytic activity">
    <reaction evidence="10">
        <text>12-octadecanoyloxy-octadecanoate + H2O = 12-hydroxyoctadecanoate + octadecanoate + H(+)</text>
        <dbReference type="Rhea" id="RHEA:52080"/>
        <dbReference type="ChEBI" id="CHEBI:15377"/>
        <dbReference type="ChEBI" id="CHEBI:15378"/>
        <dbReference type="ChEBI" id="CHEBI:25629"/>
        <dbReference type="ChEBI" id="CHEBI:84201"/>
        <dbReference type="ChEBI" id="CHEBI:136330"/>
    </reaction>
    <physiologicalReaction direction="left-to-right" evidence="10">
        <dbReference type="Rhea" id="RHEA:52081"/>
    </physiologicalReaction>
</comment>
<evidence type="ECO:0000256" key="16">
    <source>
        <dbReference type="ARBA" id="ARBA00049428"/>
    </source>
</evidence>
<dbReference type="EMBL" id="AAGW02052200">
    <property type="status" value="NOT_ANNOTATED_CDS"/>
    <property type="molecule type" value="Genomic_DNA"/>
</dbReference>
<feature type="region of interest" description="Disordered" evidence="17">
    <location>
        <begin position="232"/>
        <end position="256"/>
    </location>
</feature>
<comment type="catalytic activity">
    <reaction evidence="8">
        <text>13-octadecanoyloxy-octadecanoate + H2O = 13-hydroxy-octadecanoate + octadecanoate + H(+)</text>
        <dbReference type="Rhea" id="RHEA:52084"/>
        <dbReference type="ChEBI" id="CHEBI:15377"/>
        <dbReference type="ChEBI" id="CHEBI:15378"/>
        <dbReference type="ChEBI" id="CHEBI:25629"/>
        <dbReference type="ChEBI" id="CHEBI:136304"/>
        <dbReference type="ChEBI" id="CHEBI:136335"/>
    </reaction>
    <physiologicalReaction direction="left-to-right" evidence="8">
        <dbReference type="Rhea" id="RHEA:52085"/>
    </physiologicalReaction>
</comment>
<keyword evidence="6 18" id="KW-0472">Membrane</keyword>
<evidence type="ECO:0000256" key="10">
    <source>
        <dbReference type="ARBA" id="ARBA00048680"/>
    </source>
</evidence>
<reference evidence="19" key="3">
    <citation type="submission" date="2025-09" db="UniProtKB">
        <authorList>
            <consortium name="Ensembl"/>
        </authorList>
    </citation>
    <scope>IDENTIFICATION</scope>
    <source>
        <strain evidence="19">Thorbecke</strain>
    </source>
</reference>
<dbReference type="GO" id="GO:0016787">
    <property type="term" value="F:hydrolase activity"/>
    <property type="evidence" value="ECO:0007669"/>
    <property type="project" value="Ensembl"/>
</dbReference>
<gene>
    <name evidence="19" type="primary">ADTRP</name>
</gene>
<accession>A0A5F9CGA4</accession>
<dbReference type="PANTHER" id="PTHR10989">
    <property type="entry name" value="ANDROGEN-INDUCED PROTEIN 1-RELATED"/>
    <property type="match status" value="1"/>
</dbReference>
<dbReference type="GO" id="GO:0005901">
    <property type="term" value="C:caveola"/>
    <property type="evidence" value="ECO:0007669"/>
    <property type="project" value="Ensembl"/>
</dbReference>
<dbReference type="GO" id="GO:2000402">
    <property type="term" value="P:negative regulation of lymphocyte migration"/>
    <property type="evidence" value="ECO:0007669"/>
    <property type="project" value="Ensembl"/>
</dbReference>
<evidence type="ECO:0000256" key="13">
    <source>
        <dbReference type="ARBA" id="ARBA00049221"/>
    </source>
</evidence>
<feature type="transmembrane region" description="Helical" evidence="18">
    <location>
        <begin position="129"/>
        <end position="153"/>
    </location>
</feature>
<dbReference type="GO" id="GO:0012505">
    <property type="term" value="C:endomembrane system"/>
    <property type="evidence" value="ECO:0007669"/>
    <property type="project" value="UniProtKB-SubCell"/>
</dbReference>
<dbReference type="GO" id="GO:0002042">
    <property type="term" value="P:cell migration involved in sprouting angiogenesis"/>
    <property type="evidence" value="ECO:0007669"/>
    <property type="project" value="Ensembl"/>
</dbReference>
<comment type="catalytic activity">
    <reaction evidence="13">
        <text>9-octadecanoyloxy-octadecanoate + H2O = 9-hydroxy-octadecanoate + octadecanoate + H(+)</text>
        <dbReference type="Rhea" id="RHEA:52096"/>
        <dbReference type="ChEBI" id="CHEBI:15377"/>
        <dbReference type="ChEBI" id="CHEBI:15378"/>
        <dbReference type="ChEBI" id="CHEBI:25629"/>
        <dbReference type="ChEBI" id="CHEBI:136286"/>
        <dbReference type="ChEBI" id="CHEBI:136373"/>
    </reaction>
    <physiologicalReaction direction="left-to-right" evidence="13">
        <dbReference type="Rhea" id="RHEA:52097"/>
    </physiologicalReaction>
</comment>
<evidence type="ECO:0000313" key="19">
    <source>
        <dbReference type="Ensembl" id="ENSOCUP00000032626.1"/>
    </source>
</evidence>
<evidence type="ECO:0000256" key="14">
    <source>
        <dbReference type="ARBA" id="ARBA00049296"/>
    </source>
</evidence>
<dbReference type="GO" id="GO:0030195">
    <property type="term" value="P:negative regulation of blood coagulation"/>
    <property type="evidence" value="ECO:0007669"/>
    <property type="project" value="Ensembl"/>
</dbReference>
<keyword evidence="20" id="KW-1185">Reference proteome</keyword>
<comment type="catalytic activity">
    <reaction evidence="14">
        <text>13-(9Z-octadecenoyloxy)-octadecanoate + H2O = 13-hydroxy-octadecanoate + (9Z)-octadecenoate + H(+)</text>
        <dbReference type="Rhea" id="RHEA:52064"/>
        <dbReference type="ChEBI" id="CHEBI:15377"/>
        <dbReference type="ChEBI" id="CHEBI:15378"/>
        <dbReference type="ChEBI" id="CHEBI:30823"/>
        <dbReference type="ChEBI" id="CHEBI:136303"/>
        <dbReference type="ChEBI" id="CHEBI:136304"/>
    </reaction>
    <physiologicalReaction direction="left-to-right" evidence="14">
        <dbReference type="Rhea" id="RHEA:52065"/>
    </physiologicalReaction>
</comment>
<dbReference type="GO" id="GO:0003332">
    <property type="term" value="P:negative regulation of extracellular matrix constituent secretion"/>
    <property type="evidence" value="ECO:0007669"/>
    <property type="project" value="Ensembl"/>
</dbReference>
<feature type="transmembrane region" description="Helical" evidence="18">
    <location>
        <begin position="203"/>
        <end position="220"/>
    </location>
</feature>
<dbReference type="GO" id="GO:1903038">
    <property type="term" value="P:negative regulation of leukocyte cell-cell adhesion"/>
    <property type="evidence" value="ECO:0007669"/>
    <property type="project" value="Ensembl"/>
</dbReference>
<name>A0A5F9CGA4_RABIT</name>
<evidence type="ECO:0000256" key="18">
    <source>
        <dbReference type="SAM" id="Phobius"/>
    </source>
</evidence>
<dbReference type="FunCoup" id="A0A5F9CGA4">
    <property type="interactions" value="3"/>
</dbReference>
<dbReference type="InParanoid" id="A0A5F9CGA4"/>
<reference evidence="19 20" key="1">
    <citation type="journal article" date="2011" name="Nature">
        <title>A high-resolution map of human evolutionary constraint using 29 mammals.</title>
        <authorList>
            <person name="Lindblad-Toh K."/>
            <person name="Garber M."/>
            <person name="Zuk O."/>
            <person name="Lin M.F."/>
            <person name="Parker B.J."/>
            <person name="Washietl S."/>
            <person name="Kheradpour P."/>
            <person name="Ernst J."/>
            <person name="Jordan G."/>
            <person name="Mauceli E."/>
            <person name="Ward L.D."/>
            <person name="Lowe C.B."/>
            <person name="Holloway A.K."/>
            <person name="Clamp M."/>
            <person name="Gnerre S."/>
            <person name="Alfoldi J."/>
            <person name="Beal K."/>
            <person name="Chang J."/>
            <person name="Clawson H."/>
            <person name="Cuff J."/>
            <person name="Di Palma F."/>
            <person name="Fitzgerald S."/>
            <person name="Flicek P."/>
            <person name="Guttman M."/>
            <person name="Hubisz M.J."/>
            <person name="Jaffe D.B."/>
            <person name="Jungreis I."/>
            <person name="Kent W.J."/>
            <person name="Kostka D."/>
            <person name="Lara M."/>
            <person name="Martins A.L."/>
            <person name="Massingham T."/>
            <person name="Moltke I."/>
            <person name="Raney B.J."/>
            <person name="Rasmussen M.D."/>
            <person name="Robinson J."/>
            <person name="Stark A."/>
            <person name="Vilella A.J."/>
            <person name="Wen J."/>
            <person name="Xie X."/>
            <person name="Zody M.C."/>
            <person name="Baldwin J."/>
            <person name="Bloom T."/>
            <person name="Chin C.W."/>
            <person name="Heiman D."/>
            <person name="Nicol R."/>
            <person name="Nusbaum C."/>
            <person name="Young S."/>
            <person name="Wilkinson J."/>
            <person name="Worley K.C."/>
            <person name="Kovar C.L."/>
            <person name="Muzny D.M."/>
            <person name="Gibbs R.A."/>
            <person name="Cree A."/>
            <person name="Dihn H.H."/>
            <person name="Fowler G."/>
            <person name="Jhangiani S."/>
            <person name="Joshi V."/>
            <person name="Lee S."/>
            <person name="Lewis L.R."/>
            <person name="Nazareth L.V."/>
            <person name="Okwuonu G."/>
            <person name="Santibanez J."/>
            <person name="Warren W.C."/>
            <person name="Mardis E.R."/>
            <person name="Weinstock G.M."/>
            <person name="Wilson R.K."/>
            <person name="Delehaunty K."/>
            <person name="Dooling D."/>
            <person name="Fronik C."/>
            <person name="Fulton L."/>
            <person name="Fulton B."/>
            <person name="Graves T."/>
            <person name="Minx P."/>
            <person name="Sodergren E."/>
            <person name="Birney E."/>
            <person name="Margulies E.H."/>
            <person name="Herrero J."/>
            <person name="Green E.D."/>
            <person name="Haussler D."/>
            <person name="Siepel A."/>
            <person name="Goldman N."/>
            <person name="Pollard K.S."/>
            <person name="Pedersen J.S."/>
            <person name="Lander E.S."/>
            <person name="Kellis M."/>
        </authorList>
    </citation>
    <scope>NUCLEOTIDE SEQUENCE [LARGE SCALE GENOMIC DNA]</scope>
    <source>
        <strain evidence="19 20">Thorbecke inbred</strain>
    </source>
</reference>
<evidence type="ECO:0000256" key="7">
    <source>
        <dbReference type="ARBA" id="ARBA00047368"/>
    </source>
</evidence>
<comment type="catalytic activity">
    <reaction evidence="16">
        <text>12-(9Z-hexadecenoyloxy)-octadecanoate + H2O = 12-hydroxyoctadecanoate + (9Z)-hexadecenoate + H(+)</text>
        <dbReference type="Rhea" id="RHEA:52072"/>
        <dbReference type="ChEBI" id="CHEBI:15377"/>
        <dbReference type="ChEBI" id="CHEBI:15378"/>
        <dbReference type="ChEBI" id="CHEBI:32372"/>
        <dbReference type="ChEBI" id="CHEBI:84201"/>
        <dbReference type="ChEBI" id="CHEBI:136312"/>
    </reaction>
    <physiologicalReaction direction="left-to-right" evidence="16">
        <dbReference type="Rhea" id="RHEA:52073"/>
    </physiologicalReaction>
</comment>
<dbReference type="GO" id="GO:0009986">
    <property type="term" value="C:cell surface"/>
    <property type="evidence" value="ECO:0007669"/>
    <property type="project" value="Ensembl"/>
</dbReference>
<sequence>MGLLLCHCTHFRTWGQAVIHPVHHQVDVFIFVCGILRLNKVRNTFDFFCLTLKPTEFSSQLLQAIFFGVACLDDVLKRITGRKNIKFVTAFRDLLFTTLAFPVSTFIFLSFWTIFLYNRELVYPRSADAIFPVWLNHAMHTSIVPLSLLEIVLRPHHYPSRKAGLTLLAAGSLAYISRVLWIYSETGKWVYPVFAKLSPVGLAVFFSLSFVLSAGIYLFGEKLNHWKWGRKDADPRTQVPQEEKTNLKETADPERD</sequence>
<evidence type="ECO:0000313" key="20">
    <source>
        <dbReference type="Proteomes" id="UP000001811"/>
    </source>
</evidence>
<comment type="catalytic activity">
    <reaction evidence="7">
        <text>12-hexadecanoyloxy-octadecanoate + H2O = 12-hydroxyoctadecanoate + hexadecanoate + H(+)</text>
        <dbReference type="Rhea" id="RHEA:52056"/>
        <dbReference type="ChEBI" id="CHEBI:7896"/>
        <dbReference type="ChEBI" id="CHEBI:15377"/>
        <dbReference type="ChEBI" id="CHEBI:15378"/>
        <dbReference type="ChEBI" id="CHEBI:83677"/>
        <dbReference type="ChEBI" id="CHEBI:84201"/>
    </reaction>
    <physiologicalReaction direction="left-to-right" evidence="7">
        <dbReference type="Rhea" id="RHEA:52057"/>
    </physiologicalReaction>
</comment>
<evidence type="ECO:0000256" key="12">
    <source>
        <dbReference type="ARBA" id="ARBA00048800"/>
    </source>
</evidence>
<dbReference type="GeneTree" id="ENSGT00940000158284"/>
<keyword evidence="5 18" id="KW-1133">Transmembrane helix</keyword>
<comment type="subcellular location">
    <subcellularLocation>
        <location evidence="2">Endomembrane system</location>
        <topology evidence="2">Multi-pass membrane protein</topology>
    </subcellularLocation>
</comment>
<evidence type="ECO:0000256" key="17">
    <source>
        <dbReference type="SAM" id="MobiDB-lite"/>
    </source>
</evidence>